<accession>A0A918XH85</accession>
<name>A0A918XH85_9ACTN</name>
<comment type="caution">
    <text evidence="3">The sequence shown here is derived from an EMBL/GenBank/DDBJ whole genome shotgun (WGS) entry which is preliminary data.</text>
</comment>
<sequence>MGGSTSGTVRKGRGTVITACAALVVCLVLTGGVLYVAGRVSTALGEWEPPVGAPVEPSDGTIQTPPHSELDGPPEQAEVMGENEGAADERSAPEEASPRPDGAWLERVADDTGIPVRALEGYAGAQLVVDRETPTCGLSWPTLAGIGFVESRHGTFAGGQIGEDGTTTVDVIGIPLDGTEGTEAIPDTDGGDYDDDTEWDRAVGPMQFIPSTWEHWAEPSEGGEPDPHNIDDASLAAARYLCADQRDLTAGEDWEAAVMDYNRSGEYVTDVLAYAHAYADAS</sequence>
<dbReference type="InterPro" id="IPR023346">
    <property type="entry name" value="Lysozyme-like_dom_sf"/>
</dbReference>
<dbReference type="PANTHER" id="PTHR30163:SF8">
    <property type="entry name" value="LYTIC MUREIN TRANSGLYCOSYLASE"/>
    <property type="match status" value="1"/>
</dbReference>
<dbReference type="CDD" id="cd13399">
    <property type="entry name" value="Slt35-like"/>
    <property type="match status" value="1"/>
</dbReference>
<dbReference type="PANTHER" id="PTHR30163">
    <property type="entry name" value="MEMBRANE-BOUND LYTIC MUREIN TRANSGLYCOSYLASE B"/>
    <property type="match status" value="1"/>
</dbReference>
<organism evidence="3 4">
    <name type="scientific">Nocardiopsis kunsanensis</name>
    <dbReference type="NCBI Taxonomy" id="141693"/>
    <lineage>
        <taxon>Bacteria</taxon>
        <taxon>Bacillati</taxon>
        <taxon>Actinomycetota</taxon>
        <taxon>Actinomycetes</taxon>
        <taxon>Streptosporangiales</taxon>
        <taxon>Nocardiopsidaceae</taxon>
        <taxon>Nocardiopsis</taxon>
    </lineage>
</organism>
<dbReference type="SUPFAM" id="SSF53955">
    <property type="entry name" value="Lysozyme-like"/>
    <property type="match status" value="1"/>
</dbReference>
<keyword evidence="4" id="KW-1185">Reference proteome</keyword>
<keyword evidence="2" id="KW-0812">Transmembrane</keyword>
<dbReference type="Gene3D" id="1.10.530.10">
    <property type="match status" value="1"/>
</dbReference>
<keyword evidence="2" id="KW-1133">Transmembrane helix</keyword>
<evidence type="ECO:0000313" key="4">
    <source>
        <dbReference type="Proteomes" id="UP000654947"/>
    </source>
</evidence>
<protein>
    <submittedName>
        <fullName evidence="3">Murein transglycosylase</fullName>
    </submittedName>
</protein>
<proteinExistence type="predicted"/>
<reference evidence="3 4" key="1">
    <citation type="journal article" date="2014" name="Int. J. Syst. Evol. Microbiol.">
        <title>Complete genome sequence of Corynebacterium casei LMG S-19264T (=DSM 44701T), isolated from a smear-ripened cheese.</title>
        <authorList>
            <consortium name="US DOE Joint Genome Institute (JGI-PGF)"/>
            <person name="Walter F."/>
            <person name="Albersmeier A."/>
            <person name="Kalinowski J."/>
            <person name="Ruckert C."/>
        </authorList>
    </citation>
    <scope>NUCLEOTIDE SEQUENCE [LARGE SCALE GENOMIC DNA]</scope>
    <source>
        <strain evidence="3 4">KCTC 19473</strain>
    </source>
</reference>
<feature type="transmembrane region" description="Helical" evidence="2">
    <location>
        <begin position="16"/>
        <end position="37"/>
    </location>
</feature>
<dbReference type="InterPro" id="IPR043426">
    <property type="entry name" value="MltB-like"/>
</dbReference>
<evidence type="ECO:0000256" key="2">
    <source>
        <dbReference type="SAM" id="Phobius"/>
    </source>
</evidence>
<evidence type="ECO:0000256" key="1">
    <source>
        <dbReference type="SAM" id="MobiDB-lite"/>
    </source>
</evidence>
<dbReference type="GO" id="GO:0009253">
    <property type="term" value="P:peptidoglycan catabolic process"/>
    <property type="evidence" value="ECO:0007669"/>
    <property type="project" value="TreeGrafter"/>
</dbReference>
<evidence type="ECO:0000313" key="3">
    <source>
        <dbReference type="EMBL" id="GHD30652.1"/>
    </source>
</evidence>
<feature type="region of interest" description="Disordered" evidence="1">
    <location>
        <begin position="46"/>
        <end position="102"/>
    </location>
</feature>
<dbReference type="GO" id="GO:0008933">
    <property type="term" value="F:peptidoglycan lytic transglycosylase activity"/>
    <property type="evidence" value="ECO:0007669"/>
    <property type="project" value="TreeGrafter"/>
</dbReference>
<gene>
    <name evidence="3" type="ORF">GCM10007147_32580</name>
</gene>
<dbReference type="AlphaFoldDB" id="A0A918XH85"/>
<feature type="compositionally biased region" description="Basic and acidic residues" evidence="1">
    <location>
        <begin position="87"/>
        <end position="98"/>
    </location>
</feature>
<keyword evidence="2" id="KW-0472">Membrane</keyword>
<dbReference type="Proteomes" id="UP000654947">
    <property type="component" value="Unassembled WGS sequence"/>
</dbReference>
<dbReference type="EMBL" id="BMXL01000019">
    <property type="protein sequence ID" value="GHD30652.1"/>
    <property type="molecule type" value="Genomic_DNA"/>
</dbReference>
<dbReference type="RefSeq" id="WP_193518251.1">
    <property type="nucleotide sequence ID" value="NZ_BMXL01000019.1"/>
</dbReference>